<dbReference type="InterPro" id="IPR001275">
    <property type="entry name" value="DM_DNA-bd"/>
</dbReference>
<feature type="region of interest" description="Disordered" evidence="6">
    <location>
        <begin position="271"/>
        <end position="299"/>
    </location>
</feature>
<organism evidence="8 9">
    <name type="scientific">Paragonimus westermani</name>
    <dbReference type="NCBI Taxonomy" id="34504"/>
    <lineage>
        <taxon>Eukaryota</taxon>
        <taxon>Metazoa</taxon>
        <taxon>Spiralia</taxon>
        <taxon>Lophotrochozoa</taxon>
        <taxon>Platyhelminthes</taxon>
        <taxon>Trematoda</taxon>
        <taxon>Digenea</taxon>
        <taxon>Plagiorchiida</taxon>
        <taxon>Troglotremata</taxon>
        <taxon>Troglotrematidae</taxon>
        <taxon>Paragonimus</taxon>
    </lineage>
</organism>
<feature type="compositionally biased region" description="Polar residues" evidence="6">
    <location>
        <begin position="1219"/>
        <end position="1230"/>
    </location>
</feature>
<dbReference type="SMART" id="SM00301">
    <property type="entry name" value="DM"/>
    <property type="match status" value="2"/>
</dbReference>
<feature type="domain" description="DM" evidence="7">
    <location>
        <begin position="495"/>
        <end position="552"/>
    </location>
</feature>
<feature type="compositionally biased region" description="Polar residues" evidence="6">
    <location>
        <begin position="271"/>
        <end position="293"/>
    </location>
</feature>
<dbReference type="GO" id="GO:0000978">
    <property type="term" value="F:RNA polymerase II cis-regulatory region sequence-specific DNA binding"/>
    <property type="evidence" value="ECO:0007669"/>
    <property type="project" value="TreeGrafter"/>
</dbReference>
<keyword evidence="1 5" id="KW-0479">Metal-binding</keyword>
<feature type="region of interest" description="Disordered" evidence="6">
    <location>
        <begin position="1123"/>
        <end position="1147"/>
    </location>
</feature>
<dbReference type="PANTHER" id="PTHR12322">
    <property type="entry name" value="DOUBLESEX AND MAB-3 RELATED TRANSCRIPTION FACTOR DMRT"/>
    <property type="match status" value="1"/>
</dbReference>
<feature type="compositionally biased region" description="Polar residues" evidence="6">
    <location>
        <begin position="372"/>
        <end position="385"/>
    </location>
</feature>
<accession>A0A8T0DTC6</accession>
<keyword evidence="9" id="KW-1185">Reference proteome</keyword>
<dbReference type="SUPFAM" id="SSF82927">
    <property type="entry name" value="Cysteine-rich DNA binding domain, (DM domain)"/>
    <property type="match status" value="2"/>
</dbReference>
<comment type="subcellular location">
    <subcellularLocation>
        <location evidence="5">Nucleus</location>
    </subcellularLocation>
</comment>
<evidence type="ECO:0000256" key="1">
    <source>
        <dbReference type="ARBA" id="ARBA00022723"/>
    </source>
</evidence>
<reference evidence="8 9" key="1">
    <citation type="submission" date="2019-07" db="EMBL/GenBank/DDBJ databases">
        <title>Annotation for the trematode Paragonimus westermani.</title>
        <authorList>
            <person name="Choi Y.-J."/>
        </authorList>
    </citation>
    <scope>NUCLEOTIDE SEQUENCE [LARGE SCALE GENOMIC DNA]</scope>
    <source>
        <strain evidence="8">180907_Pwestermani</strain>
    </source>
</reference>
<gene>
    <name evidence="8" type="ORF">P879_01415</name>
</gene>
<feature type="region of interest" description="Disordered" evidence="6">
    <location>
        <begin position="545"/>
        <end position="581"/>
    </location>
</feature>
<dbReference type="Pfam" id="PF00751">
    <property type="entry name" value="DM"/>
    <property type="match status" value="2"/>
</dbReference>
<evidence type="ECO:0000256" key="4">
    <source>
        <dbReference type="ARBA" id="ARBA00023242"/>
    </source>
</evidence>
<dbReference type="EMBL" id="JTDF01000660">
    <property type="protein sequence ID" value="KAF8571185.1"/>
    <property type="molecule type" value="Genomic_DNA"/>
</dbReference>
<evidence type="ECO:0000256" key="6">
    <source>
        <dbReference type="SAM" id="MobiDB-lite"/>
    </source>
</evidence>
<feature type="domain" description="DM" evidence="7">
    <location>
        <begin position="391"/>
        <end position="438"/>
    </location>
</feature>
<keyword evidence="2 5" id="KW-0862">Zinc</keyword>
<sequence>MSSDIYIVPDTQTFSVLDPTDRQRIPTVVATTVTSAAISTSVTTVSPESTELNASNTSALCNSESTVNRNDLVGGIPIHWFNPQAINRINNGQHPNQNPFDLPTIPAVQLSSWFRTSSPVNRTGTNEVAKLGSFPIGLPTESCPKVTGTNVNCGEYQWVGSTNWQLVHPSCGSTVDGADVLRSQPTAPMIDAYTRFQNDRTNLASNTILFPTNQCTKTEPDLTSEQVESVANSGKEEPSQTKIAELKVSVCLSDLTTATNSTQSEALIDSTQNQETLHRTQSFSQHLSTTIGRNETEERTSRHFDAGIGRNQSYTASTNVVTSSTPTITVGQPRSQCVAHPPLRGVSSKIISNSTRSTKPGHCKRPEIRGGVQSQSADSTGNSLSRSSYMCRKCRAHGKLLPVKQHKRNCPFRNCNCSVCSLVNYGRNIVAKQIALYRDQKNNANTNSSPLKQHHIQQSHATRTLAVAEKVMHPFNQITSKLRLDDPVEDEGPHCRRCRNHGKNNPWKGHKKSCPYRNCYCQQCILISLRKSNEKNLREVVQEFTEQRTEKRERSSNKTVGREDPLLKGLSHQKESPAARSLGFGSNSYLPKFNASASFPAMGLRQPQSLFPYPYLTKLTEAYTNNKFPLALGLNTMTTQPESADSMFLQPLLSYPLQTRTPNFTNVYAHHNSLDSAMALNMVGTTPAVYTASTEPSCYLDHLNSRNPEHTDDSTTGVRTIEKQLSPSSPLLKKSAFNLAKGVAGAFLDCMEDEISRPTLDSFSHSVNPVHFNLAHASDFSAQLFLDTKLQGNCYSYAGSEPRLCDTQPGTVGNEAGNHRLSTHGFSNHNEGVQKSSLQLDNSACFHSGPISRFAPEGAVNLWSTSPVYSELYGSSTPAFVTKVSSQETMFRSLVENATAPVQNAQPRATYCSISAQIFGEPSAYNGFEFIPSGKDISGCSAHVTNTSKSNDITNGLNDVNMAHENWVRLGAAQSTLEKVTRFSSDEYFDGGPHKIIEPNHLCTNSSRELANEAAGYVLETTDYQTRAAAFAAAAAAAVALHREVAQQRQHQQQEQQSLDVRPLNEFNRQSEFVSRFPRSGDNRHSLDTVRVRNASEAINDRYLQPTFRQTVTQPYVHLEGTQTAQMDSRKNAPSHCKQEDASVMHTDETERTLIEDRVSSNCSSRDLNEISTSSSGPSFANATEFRQHLTDPLELHERDSVQSCFTPNPFGPRVRFNTPETNTDQEWRNTNPTFTTQMTQSGWSSVINPLVSSTNEPKIYKPEEQRQSVVCTAFAVDKTSPISTCPQPGTSETDGSHLNGQPQFTQSEPPYQELLPPCSRSGNVTNTMHLEKSIDIAHTTNTRRRSEFKHCCTSVKPAYPAEKKWVDSSPTVTFQGITENTTATQVLASTLASTTGGTHASWISTPPG</sequence>
<evidence type="ECO:0000259" key="7">
    <source>
        <dbReference type="PROSITE" id="PS50809"/>
    </source>
</evidence>
<feature type="compositionally biased region" description="Basic and acidic residues" evidence="6">
    <location>
        <begin position="545"/>
        <end position="577"/>
    </location>
</feature>
<dbReference type="InterPro" id="IPR026607">
    <property type="entry name" value="DMRT"/>
</dbReference>
<dbReference type="GO" id="GO:0007548">
    <property type="term" value="P:sex differentiation"/>
    <property type="evidence" value="ECO:0007669"/>
    <property type="project" value="TreeGrafter"/>
</dbReference>
<dbReference type="PROSITE" id="PS50809">
    <property type="entry name" value="DM_2"/>
    <property type="match status" value="2"/>
</dbReference>
<dbReference type="InterPro" id="IPR036407">
    <property type="entry name" value="DM_DNA-bd_sf"/>
</dbReference>
<evidence type="ECO:0000313" key="8">
    <source>
        <dbReference type="EMBL" id="KAF8571185.1"/>
    </source>
</evidence>
<feature type="DNA-binding region" description="DM" evidence="5">
    <location>
        <begin position="495"/>
        <end position="552"/>
    </location>
</feature>
<dbReference type="GO" id="GO:0000981">
    <property type="term" value="F:DNA-binding transcription factor activity, RNA polymerase II-specific"/>
    <property type="evidence" value="ECO:0007669"/>
    <property type="project" value="TreeGrafter"/>
</dbReference>
<feature type="compositionally biased region" description="Basic and acidic residues" evidence="6">
    <location>
        <begin position="1137"/>
        <end position="1147"/>
    </location>
</feature>
<feature type="region of interest" description="Disordered" evidence="6">
    <location>
        <begin position="1282"/>
        <end position="1310"/>
    </location>
</feature>
<feature type="region of interest" description="Disordered" evidence="6">
    <location>
        <begin position="352"/>
        <end position="385"/>
    </location>
</feature>
<dbReference type="GO" id="GO:0005634">
    <property type="term" value="C:nucleus"/>
    <property type="evidence" value="ECO:0007669"/>
    <property type="project" value="UniProtKB-SubCell"/>
</dbReference>
<evidence type="ECO:0000256" key="5">
    <source>
        <dbReference type="PROSITE-ProRule" id="PRU00070"/>
    </source>
</evidence>
<evidence type="ECO:0000256" key="3">
    <source>
        <dbReference type="ARBA" id="ARBA00023125"/>
    </source>
</evidence>
<dbReference type="PANTHER" id="PTHR12322:SF53">
    <property type="entry name" value="DOUBLESEX-MAB RELATED 11E"/>
    <property type="match status" value="1"/>
</dbReference>
<keyword evidence="3 5" id="KW-0238">DNA-binding</keyword>
<keyword evidence="4 5" id="KW-0539">Nucleus</keyword>
<dbReference type="OrthoDB" id="6162476at2759"/>
<feature type="region of interest" description="Disordered" evidence="6">
    <location>
        <begin position="1203"/>
        <end position="1230"/>
    </location>
</feature>
<feature type="DNA-binding region" description="DM" evidence="5">
    <location>
        <begin position="391"/>
        <end position="438"/>
    </location>
</feature>
<dbReference type="GO" id="GO:0046872">
    <property type="term" value="F:metal ion binding"/>
    <property type="evidence" value="ECO:0007669"/>
    <property type="project" value="UniProtKB-KW"/>
</dbReference>
<evidence type="ECO:0000256" key="2">
    <source>
        <dbReference type="ARBA" id="ARBA00022833"/>
    </source>
</evidence>
<proteinExistence type="predicted"/>
<dbReference type="PROSITE" id="PS40000">
    <property type="entry name" value="DM_1"/>
    <property type="match status" value="2"/>
</dbReference>
<comment type="caution">
    <text evidence="8">The sequence shown here is derived from an EMBL/GenBank/DDBJ whole genome shotgun (WGS) entry which is preliminary data.</text>
</comment>
<protein>
    <recommendedName>
        <fullName evidence="7">DM domain-containing protein</fullName>
    </recommendedName>
</protein>
<dbReference type="Gene3D" id="4.10.1040.10">
    <property type="entry name" value="DM DNA-binding domain"/>
    <property type="match status" value="2"/>
</dbReference>
<name>A0A8T0DTC6_9TREM</name>
<dbReference type="Proteomes" id="UP000699462">
    <property type="component" value="Unassembled WGS sequence"/>
</dbReference>
<evidence type="ECO:0000313" key="9">
    <source>
        <dbReference type="Proteomes" id="UP000699462"/>
    </source>
</evidence>